<evidence type="ECO:0000313" key="1">
    <source>
        <dbReference type="EMBL" id="WWQ62273.1"/>
    </source>
</evidence>
<accession>A0ACD5A521</accession>
<proteinExistence type="predicted"/>
<keyword evidence="2" id="KW-1185">Reference proteome</keyword>
<reference evidence="1" key="1">
    <citation type="journal article" date="2025" name="Int. J. Syst. Evol. Microbiol.">
        <title>Streptomyces citrinus sp. nov., with yellow diffusible pigment.</title>
        <authorList>
            <person name="He Y."/>
            <person name="Yang E."/>
            <person name="Xu J."/>
            <person name="Sun Y."/>
            <person name="Sun L."/>
        </authorList>
    </citation>
    <scope>NUCLEOTIDE SEQUENCE</scope>
    <source>
        <strain evidence="1">Q6</strain>
    </source>
</reference>
<evidence type="ECO:0000313" key="2">
    <source>
        <dbReference type="Proteomes" id="UP001432251"/>
    </source>
</evidence>
<protein>
    <submittedName>
        <fullName evidence="1">Flavodoxin domain-containing protein</fullName>
    </submittedName>
</protein>
<name>A0ACD5A521_9ACTN</name>
<organism evidence="1 2">
    <name type="scientific">Streptomyces citrinus</name>
    <dbReference type="NCBI Taxonomy" id="3118173"/>
    <lineage>
        <taxon>Bacteria</taxon>
        <taxon>Bacillati</taxon>
        <taxon>Actinomycetota</taxon>
        <taxon>Actinomycetes</taxon>
        <taxon>Kitasatosporales</taxon>
        <taxon>Streptomycetaceae</taxon>
        <taxon>Streptomyces</taxon>
    </lineage>
</organism>
<dbReference type="EMBL" id="CP146022">
    <property type="protein sequence ID" value="WWQ62273.1"/>
    <property type="molecule type" value="Genomic_DNA"/>
</dbReference>
<sequence>MDEHSSTPPRVLVAYGTKRGATADIAEQIADVLNKTGCAAETRPAGEVRDLTEYDAVVLGGALYGNRWHRDARRLARRSGKALARTPVWLFSSGPLDDSATRGDIPPVSAVQRVADRIDARGHITFGGRLTDDTHGRMARMIVRSGHGGDFRDTGQIATWAEGIGRELNQA</sequence>
<dbReference type="Proteomes" id="UP001432251">
    <property type="component" value="Chromosome"/>
</dbReference>
<gene>
    <name evidence="1" type="ORF">V2W30_02075</name>
</gene>